<dbReference type="Proteomes" id="UP000618460">
    <property type="component" value="Unassembled WGS sequence"/>
</dbReference>
<feature type="transmembrane region" description="Helical" evidence="1">
    <location>
        <begin position="133"/>
        <end position="157"/>
    </location>
</feature>
<keyword evidence="3" id="KW-1185">Reference proteome</keyword>
<evidence type="ECO:0000256" key="1">
    <source>
        <dbReference type="SAM" id="Phobius"/>
    </source>
</evidence>
<feature type="transmembrane region" description="Helical" evidence="1">
    <location>
        <begin position="177"/>
        <end position="197"/>
    </location>
</feature>
<keyword evidence="1" id="KW-0812">Transmembrane</keyword>
<comment type="caution">
    <text evidence="2">The sequence shown here is derived from an EMBL/GenBank/DDBJ whole genome shotgun (WGS) entry which is preliminary data.</text>
</comment>
<feature type="transmembrane region" description="Helical" evidence="1">
    <location>
        <begin position="12"/>
        <end position="31"/>
    </location>
</feature>
<keyword evidence="1" id="KW-1133">Transmembrane helix</keyword>
<feature type="transmembrane region" description="Helical" evidence="1">
    <location>
        <begin position="43"/>
        <end position="66"/>
    </location>
</feature>
<sequence length="240" mass="26008">MTIDWASTQVYNTIMSVATGVALLLIIRFFLHLKNGKIGELEGWSMGFAVPGFILTITGAHMSLTWPLAQIGFPFDDIIFGEPSLAFGVLLLATAILLWRKSNLYMKQGINMKDKDAVSSHLKKDLPDLFKPLSYFGAAMGLGLISIAVAGITYQLFAAPPQEPITGMFADVPIVEAIFISGLYAITGIGATLFPFTLNTNANQGILAIVKYCFIISGLAFALFGIMNFFTHIGLIVNTM</sequence>
<organism evidence="2 3">
    <name type="scientific">Paraliobacillus quinghaiensis</name>
    <dbReference type="NCBI Taxonomy" id="470815"/>
    <lineage>
        <taxon>Bacteria</taxon>
        <taxon>Bacillati</taxon>
        <taxon>Bacillota</taxon>
        <taxon>Bacilli</taxon>
        <taxon>Bacillales</taxon>
        <taxon>Bacillaceae</taxon>
        <taxon>Paraliobacillus</taxon>
    </lineage>
</organism>
<dbReference type="RefSeq" id="WP_117153714.1">
    <property type="nucleotide sequence ID" value="NZ_BMLG01000004.1"/>
</dbReference>
<reference evidence="2" key="2">
    <citation type="submission" date="2020-09" db="EMBL/GenBank/DDBJ databases">
        <authorList>
            <person name="Sun Q."/>
            <person name="Zhou Y."/>
        </authorList>
    </citation>
    <scope>NUCLEOTIDE SEQUENCE</scope>
    <source>
        <strain evidence="2">CGMCC 1.6333</strain>
    </source>
</reference>
<evidence type="ECO:0000313" key="2">
    <source>
        <dbReference type="EMBL" id="GGM27991.1"/>
    </source>
</evidence>
<evidence type="ECO:0000313" key="3">
    <source>
        <dbReference type="Proteomes" id="UP000618460"/>
    </source>
</evidence>
<dbReference type="OrthoDB" id="1420765at2"/>
<proteinExistence type="predicted"/>
<name>A0A917WTT6_9BACI</name>
<feature type="transmembrane region" description="Helical" evidence="1">
    <location>
        <begin position="78"/>
        <end position="99"/>
    </location>
</feature>
<dbReference type="AlphaFoldDB" id="A0A917WTT6"/>
<keyword evidence="1" id="KW-0472">Membrane</keyword>
<dbReference type="InterPro" id="IPR009324">
    <property type="entry name" value="DUF981"/>
</dbReference>
<evidence type="ECO:0008006" key="4">
    <source>
        <dbReference type="Google" id="ProtNLM"/>
    </source>
</evidence>
<dbReference type="Pfam" id="PF06168">
    <property type="entry name" value="DUF981"/>
    <property type="match status" value="1"/>
</dbReference>
<feature type="transmembrane region" description="Helical" evidence="1">
    <location>
        <begin position="209"/>
        <end position="230"/>
    </location>
</feature>
<dbReference type="EMBL" id="BMLG01000004">
    <property type="protein sequence ID" value="GGM27991.1"/>
    <property type="molecule type" value="Genomic_DNA"/>
</dbReference>
<reference evidence="2" key="1">
    <citation type="journal article" date="2014" name="Int. J. Syst. Evol. Microbiol.">
        <title>Complete genome sequence of Corynebacterium casei LMG S-19264T (=DSM 44701T), isolated from a smear-ripened cheese.</title>
        <authorList>
            <consortium name="US DOE Joint Genome Institute (JGI-PGF)"/>
            <person name="Walter F."/>
            <person name="Albersmeier A."/>
            <person name="Kalinowski J."/>
            <person name="Ruckert C."/>
        </authorList>
    </citation>
    <scope>NUCLEOTIDE SEQUENCE</scope>
    <source>
        <strain evidence="2">CGMCC 1.6333</strain>
    </source>
</reference>
<protein>
    <recommendedName>
        <fullName evidence="4">DUF981 family protein</fullName>
    </recommendedName>
</protein>
<gene>
    <name evidence="2" type="ORF">GCM10011351_12350</name>
</gene>
<accession>A0A917WTT6</accession>